<reference evidence="2 3" key="1">
    <citation type="submission" date="2020-02" db="EMBL/GenBank/DDBJ databases">
        <title>Genome sequence of the type strain CCBAU10050 of Rhizobium daejeonense.</title>
        <authorList>
            <person name="Gao J."/>
            <person name="Sun J."/>
        </authorList>
    </citation>
    <scope>NUCLEOTIDE SEQUENCE [LARGE SCALE GENOMIC DNA]</scope>
    <source>
        <strain evidence="2 3">CCBAU10050</strain>
    </source>
</reference>
<evidence type="ECO:0000313" key="3">
    <source>
        <dbReference type="Proteomes" id="UP000477849"/>
    </source>
</evidence>
<feature type="transmembrane region" description="Helical" evidence="1">
    <location>
        <begin position="131"/>
        <end position="150"/>
    </location>
</feature>
<protein>
    <submittedName>
        <fullName evidence="2">HdeD family acid-resistance protein</fullName>
    </submittedName>
</protein>
<accession>A0A6M1S9N9</accession>
<sequence>MLDETRPVRFSELRAKWGWLVALGVIMLIFGGIALANLFLATVVSVYYVGALMLVAGALHVAHAFQVRGWESVLFWALSGLLYLMAGLLTFANPLLASAILTLLIGAALLFAGLVRLWVGFKLKGAEGWGWIVLSGVVTMLAGIIIAIGWPVNSLWILGLFLAIDLIMQGWSLVALGLALKR</sequence>
<keyword evidence="1" id="KW-0812">Transmembrane</keyword>
<dbReference type="AlphaFoldDB" id="A0A6M1S9N9"/>
<dbReference type="GO" id="GO:0005886">
    <property type="term" value="C:plasma membrane"/>
    <property type="evidence" value="ECO:0007669"/>
    <property type="project" value="TreeGrafter"/>
</dbReference>
<evidence type="ECO:0000313" key="2">
    <source>
        <dbReference type="EMBL" id="NGO63466.1"/>
    </source>
</evidence>
<dbReference type="Pfam" id="PF03729">
    <property type="entry name" value="DUF308"/>
    <property type="match status" value="1"/>
</dbReference>
<feature type="transmembrane region" description="Helical" evidence="1">
    <location>
        <begin position="46"/>
        <end position="66"/>
    </location>
</feature>
<dbReference type="InterPro" id="IPR005325">
    <property type="entry name" value="DUF308_memb"/>
</dbReference>
<evidence type="ECO:0000256" key="1">
    <source>
        <dbReference type="SAM" id="Phobius"/>
    </source>
</evidence>
<dbReference type="RefSeq" id="WP_163904091.1">
    <property type="nucleotide sequence ID" value="NZ_CP048427.1"/>
</dbReference>
<feature type="transmembrane region" description="Helical" evidence="1">
    <location>
        <begin position="156"/>
        <end position="180"/>
    </location>
</feature>
<feature type="transmembrane region" description="Helical" evidence="1">
    <location>
        <begin position="20"/>
        <end position="40"/>
    </location>
</feature>
<dbReference type="InterPro" id="IPR052712">
    <property type="entry name" value="Acid_resist_chaperone_HdeD"/>
</dbReference>
<keyword evidence="1" id="KW-0472">Membrane</keyword>
<proteinExistence type="predicted"/>
<comment type="caution">
    <text evidence="2">The sequence shown here is derived from an EMBL/GenBank/DDBJ whole genome shotgun (WGS) entry which is preliminary data.</text>
</comment>
<feature type="transmembrane region" description="Helical" evidence="1">
    <location>
        <begin position="73"/>
        <end position="92"/>
    </location>
</feature>
<gene>
    <name evidence="2" type="ORF">G6N76_07250</name>
</gene>
<dbReference type="Proteomes" id="UP000477849">
    <property type="component" value="Unassembled WGS sequence"/>
</dbReference>
<keyword evidence="1" id="KW-1133">Transmembrane helix</keyword>
<dbReference type="PANTHER" id="PTHR34989:SF1">
    <property type="entry name" value="PROTEIN HDED"/>
    <property type="match status" value="1"/>
</dbReference>
<feature type="transmembrane region" description="Helical" evidence="1">
    <location>
        <begin position="98"/>
        <end position="119"/>
    </location>
</feature>
<organism evidence="2 3">
    <name type="scientific">Rhizobium daejeonense</name>
    <dbReference type="NCBI Taxonomy" id="240521"/>
    <lineage>
        <taxon>Bacteria</taxon>
        <taxon>Pseudomonadati</taxon>
        <taxon>Pseudomonadota</taxon>
        <taxon>Alphaproteobacteria</taxon>
        <taxon>Hyphomicrobiales</taxon>
        <taxon>Rhizobiaceae</taxon>
        <taxon>Rhizobium/Agrobacterium group</taxon>
        <taxon>Rhizobium</taxon>
    </lineage>
</organism>
<name>A0A6M1S9N9_9HYPH</name>
<dbReference type="EMBL" id="JAAKZH010000002">
    <property type="protein sequence ID" value="NGO63466.1"/>
    <property type="molecule type" value="Genomic_DNA"/>
</dbReference>
<dbReference type="PANTHER" id="PTHR34989">
    <property type="entry name" value="PROTEIN HDED"/>
    <property type="match status" value="1"/>
</dbReference>
<keyword evidence="3" id="KW-1185">Reference proteome</keyword>